<dbReference type="GO" id="GO:0006281">
    <property type="term" value="P:DNA repair"/>
    <property type="evidence" value="ECO:0007669"/>
    <property type="project" value="UniProtKB-UniRule"/>
</dbReference>
<reference evidence="9 10" key="1">
    <citation type="journal article" date="2016" name="Nat. Commun.">
        <title>Thousands of microbial genomes shed light on interconnected biogeochemical processes in an aquifer system.</title>
        <authorList>
            <person name="Anantharaman K."/>
            <person name="Brown C.T."/>
            <person name="Hug L.A."/>
            <person name="Sharon I."/>
            <person name="Castelle C.J."/>
            <person name="Probst A.J."/>
            <person name="Thomas B.C."/>
            <person name="Singh A."/>
            <person name="Wilkins M.J."/>
            <person name="Karaoz U."/>
            <person name="Brodie E.L."/>
            <person name="Williams K.H."/>
            <person name="Hubbard S.S."/>
            <person name="Banfield J.F."/>
        </authorList>
    </citation>
    <scope>NUCLEOTIDE SEQUENCE [LARGE SCALE GENOMIC DNA]</scope>
</reference>
<dbReference type="NCBIfam" id="TIGR00615">
    <property type="entry name" value="recR"/>
    <property type="match status" value="1"/>
</dbReference>
<dbReference type="CDD" id="cd01025">
    <property type="entry name" value="TOPRIM_recR"/>
    <property type="match status" value="1"/>
</dbReference>
<dbReference type="InterPro" id="IPR015967">
    <property type="entry name" value="Rcmb_RecR_Znf"/>
</dbReference>
<evidence type="ECO:0000256" key="4">
    <source>
        <dbReference type="ARBA" id="ARBA00022833"/>
    </source>
</evidence>
<dbReference type="Gene3D" id="1.10.8.420">
    <property type="entry name" value="RecR Domain 1"/>
    <property type="match status" value="1"/>
</dbReference>
<evidence type="ECO:0000256" key="6">
    <source>
        <dbReference type="ARBA" id="ARBA00023204"/>
    </source>
</evidence>
<evidence type="ECO:0000256" key="2">
    <source>
        <dbReference type="ARBA" id="ARBA00022763"/>
    </source>
</evidence>
<dbReference type="STRING" id="1802697.A2925_01990"/>
<dbReference type="Pfam" id="PF21176">
    <property type="entry name" value="RecR_HhH"/>
    <property type="match status" value="1"/>
</dbReference>
<dbReference type="PANTHER" id="PTHR30446:SF0">
    <property type="entry name" value="RECOMBINATION PROTEIN RECR"/>
    <property type="match status" value="1"/>
</dbReference>
<keyword evidence="3 7" id="KW-0863">Zinc-finger</keyword>
<dbReference type="Proteomes" id="UP000178256">
    <property type="component" value="Unassembled WGS sequence"/>
</dbReference>
<dbReference type="Gene3D" id="3.40.1360.10">
    <property type="match status" value="1"/>
</dbReference>
<evidence type="ECO:0000256" key="7">
    <source>
        <dbReference type="HAMAP-Rule" id="MF_00017"/>
    </source>
</evidence>
<keyword evidence="4 7" id="KW-0862">Zinc</keyword>
<comment type="caution">
    <text evidence="9">The sequence shown here is derived from an EMBL/GenBank/DDBJ whole genome shotgun (WGS) entry which is preliminary data.</text>
</comment>
<dbReference type="Pfam" id="PF13662">
    <property type="entry name" value="Toprim_4"/>
    <property type="match status" value="1"/>
</dbReference>
<name>A0A1F8GJI0_9BACT</name>
<keyword evidence="6 7" id="KW-0234">DNA repair</keyword>
<dbReference type="InterPro" id="IPR006171">
    <property type="entry name" value="TOPRIM_dom"/>
</dbReference>
<evidence type="ECO:0000259" key="8">
    <source>
        <dbReference type="PROSITE" id="PS50880"/>
    </source>
</evidence>
<accession>A0A1F8GJI0</accession>
<dbReference type="HAMAP" id="MF_00017">
    <property type="entry name" value="RecR"/>
    <property type="match status" value="1"/>
</dbReference>
<evidence type="ECO:0000256" key="1">
    <source>
        <dbReference type="ARBA" id="ARBA00022723"/>
    </source>
</evidence>
<dbReference type="GO" id="GO:0003677">
    <property type="term" value="F:DNA binding"/>
    <property type="evidence" value="ECO:0007669"/>
    <property type="project" value="UniProtKB-UniRule"/>
</dbReference>
<keyword evidence="2 7" id="KW-0227">DNA damage</keyword>
<dbReference type="GO" id="GO:0008270">
    <property type="term" value="F:zinc ion binding"/>
    <property type="evidence" value="ECO:0007669"/>
    <property type="project" value="UniProtKB-KW"/>
</dbReference>
<evidence type="ECO:0000313" key="10">
    <source>
        <dbReference type="Proteomes" id="UP000178256"/>
    </source>
</evidence>
<sequence>MNARFKNMVKLLQKLPGVGPRQAARFILALLEKDHSELRELGQAISNLKNEVRLCGECFNVSEDESCDICSDSKRDKAKLLVLEKVTDLDSIEKTGLYKGLYHVLGGAINPLDGMTPERLRFKELERRLLSLTERHRNIELIIATNPNTAGETTALYLKELFKDTLGVELTRLGRGLASGSNLEYADEITLRNALEYRK</sequence>
<dbReference type="SUPFAM" id="SSF111304">
    <property type="entry name" value="Recombination protein RecR"/>
    <property type="match status" value="1"/>
</dbReference>
<feature type="zinc finger region" description="C4-type" evidence="7">
    <location>
        <begin position="55"/>
        <end position="70"/>
    </location>
</feature>
<feature type="domain" description="Toprim" evidence="8">
    <location>
        <begin position="78"/>
        <end position="178"/>
    </location>
</feature>
<dbReference type="InterPro" id="IPR023627">
    <property type="entry name" value="Rcmb_RecR"/>
</dbReference>
<keyword evidence="5 7" id="KW-0233">DNA recombination</keyword>
<dbReference type="Pfam" id="PF21175">
    <property type="entry name" value="RecR_C"/>
    <property type="match status" value="1"/>
</dbReference>
<proteinExistence type="inferred from homology"/>
<dbReference type="PANTHER" id="PTHR30446">
    <property type="entry name" value="RECOMBINATION PROTEIN RECR"/>
    <property type="match status" value="1"/>
</dbReference>
<comment type="function">
    <text evidence="7">May play a role in DNA repair. It seems to be involved in an RecBC-independent recombinational process of DNA repair. It may act with RecF and RecO.</text>
</comment>
<protein>
    <recommendedName>
        <fullName evidence="7">Recombination protein RecR</fullName>
    </recommendedName>
</protein>
<dbReference type="Pfam" id="PF02132">
    <property type="entry name" value="RecR_ZnF"/>
    <property type="match status" value="1"/>
</dbReference>
<dbReference type="PROSITE" id="PS01300">
    <property type="entry name" value="RECR"/>
    <property type="match status" value="1"/>
</dbReference>
<dbReference type="Gene3D" id="3.30.60.80">
    <property type="match status" value="1"/>
</dbReference>
<dbReference type="InterPro" id="IPR034137">
    <property type="entry name" value="TOPRIM_RecR"/>
</dbReference>
<keyword evidence="1 7" id="KW-0479">Metal-binding</keyword>
<dbReference type="InterPro" id="IPR000093">
    <property type="entry name" value="DNA_Rcmb_RecR"/>
</dbReference>
<evidence type="ECO:0000256" key="5">
    <source>
        <dbReference type="ARBA" id="ARBA00023172"/>
    </source>
</evidence>
<dbReference type="EMBL" id="MGKL01000018">
    <property type="protein sequence ID" value="OGN25481.1"/>
    <property type="molecule type" value="Genomic_DNA"/>
</dbReference>
<dbReference type="AlphaFoldDB" id="A0A1F8GJI0"/>
<evidence type="ECO:0000256" key="3">
    <source>
        <dbReference type="ARBA" id="ARBA00022771"/>
    </source>
</evidence>
<organism evidence="9 10">
    <name type="scientific">Candidatus Yanofskybacteria bacterium RIFCSPLOWO2_01_FULL_44_22</name>
    <dbReference type="NCBI Taxonomy" id="1802697"/>
    <lineage>
        <taxon>Bacteria</taxon>
        <taxon>Candidatus Yanofskyibacteriota</taxon>
    </lineage>
</organism>
<dbReference type="SMART" id="SM00493">
    <property type="entry name" value="TOPRIM"/>
    <property type="match status" value="1"/>
</dbReference>
<evidence type="ECO:0000313" key="9">
    <source>
        <dbReference type="EMBL" id="OGN25481.1"/>
    </source>
</evidence>
<comment type="similarity">
    <text evidence="7">Belongs to the RecR family.</text>
</comment>
<gene>
    <name evidence="7" type="primary">recR</name>
    <name evidence="9" type="ORF">A2925_01990</name>
</gene>
<dbReference type="PROSITE" id="PS50880">
    <property type="entry name" value="TOPRIM"/>
    <property type="match status" value="1"/>
</dbReference>
<dbReference type="GO" id="GO:0006310">
    <property type="term" value="P:DNA recombination"/>
    <property type="evidence" value="ECO:0007669"/>
    <property type="project" value="UniProtKB-UniRule"/>
</dbReference>